<evidence type="ECO:0000313" key="3">
    <source>
        <dbReference type="EMBL" id="KAK6188463.1"/>
    </source>
</evidence>
<dbReference type="InterPro" id="IPR036111">
    <property type="entry name" value="Mal/L-sulfo/L-lacto_DH-like_sf"/>
</dbReference>
<dbReference type="AlphaFoldDB" id="A0AAN8K3B7"/>
<comment type="similarity">
    <text evidence="1">Belongs to the LDH2/MDH2 oxidoreductase family.</text>
</comment>
<keyword evidence="2" id="KW-0560">Oxidoreductase</keyword>
<dbReference type="Pfam" id="PF02615">
    <property type="entry name" value="Ldh_2"/>
    <property type="match status" value="1"/>
</dbReference>
<evidence type="ECO:0008006" key="5">
    <source>
        <dbReference type="Google" id="ProtNLM"/>
    </source>
</evidence>
<dbReference type="GO" id="GO:0016491">
    <property type="term" value="F:oxidoreductase activity"/>
    <property type="evidence" value="ECO:0007669"/>
    <property type="project" value="UniProtKB-KW"/>
</dbReference>
<protein>
    <recommendedName>
        <fullName evidence="5">Malate dehydrogenase</fullName>
    </recommendedName>
</protein>
<dbReference type="PANTHER" id="PTHR11091:SF0">
    <property type="entry name" value="MALATE DEHYDROGENASE"/>
    <property type="match status" value="1"/>
</dbReference>
<gene>
    <name evidence="3" type="ORF">SNE40_004632</name>
</gene>
<dbReference type="InterPro" id="IPR003767">
    <property type="entry name" value="Malate/L-lactate_DH-like"/>
</dbReference>
<dbReference type="EMBL" id="JAZGQO010000003">
    <property type="protein sequence ID" value="KAK6188463.1"/>
    <property type="molecule type" value="Genomic_DNA"/>
</dbReference>
<accession>A0AAN8K3B7</accession>
<dbReference type="PANTHER" id="PTHR11091">
    <property type="entry name" value="OXIDOREDUCTASE-RELATED"/>
    <property type="match status" value="1"/>
</dbReference>
<dbReference type="SUPFAM" id="SSF89733">
    <property type="entry name" value="L-sulfolactate dehydrogenase-like"/>
    <property type="match status" value="1"/>
</dbReference>
<proteinExistence type="inferred from homology"/>
<sequence>MASFCYSRNVKIILRKINDHILLKGCHRNVSEVSNAWDRVPLKDVQRFIEECMVKVGTSPKHAKYLATNLVAADYRGHYSHGLNRLDMYVKDIETGTTCNDKEPSIVKESVATALVDGNNTLGPVTGNFSMNVAIDKAKNVGIGWVVAKGSNHYGIAGFYAMEASKQGLLGMSFTNTSPLSVPTRAVKPTLGTNPISLAAPARKDSFVLDMATTTAALGKIELHDRKGINIPNSWGVDSRGKECNDPKPVLESGGLMPLGGSELTGGYKGYGLAMLVEIFCGILSGSTYGPNIRKWRNTTTVANIGQCFVAINPDAFAPGFEDRMSDLINTCRSLQPAEGEDKVLVAGDPETQHMSNCDKIGGIPYHPNQIQFGIDLAKKLGVMEMNVIKNS</sequence>
<dbReference type="Gene3D" id="3.30.1370.60">
    <property type="entry name" value="Hypothetical oxidoreductase yiak, domain 2"/>
    <property type="match status" value="1"/>
</dbReference>
<evidence type="ECO:0000313" key="4">
    <source>
        <dbReference type="Proteomes" id="UP001347796"/>
    </source>
</evidence>
<dbReference type="Gene3D" id="1.10.1530.10">
    <property type="match status" value="1"/>
</dbReference>
<reference evidence="3 4" key="1">
    <citation type="submission" date="2024-01" db="EMBL/GenBank/DDBJ databases">
        <title>The genome of the rayed Mediterranean limpet Patella caerulea (Linnaeus, 1758).</title>
        <authorList>
            <person name="Anh-Thu Weber A."/>
            <person name="Halstead-Nussloch G."/>
        </authorList>
    </citation>
    <scope>NUCLEOTIDE SEQUENCE [LARGE SCALE GENOMIC DNA]</scope>
    <source>
        <strain evidence="3">AATW-2023a</strain>
        <tissue evidence="3">Whole specimen</tissue>
    </source>
</reference>
<evidence type="ECO:0000256" key="2">
    <source>
        <dbReference type="ARBA" id="ARBA00023002"/>
    </source>
</evidence>
<organism evidence="3 4">
    <name type="scientific">Patella caerulea</name>
    <name type="common">Rayed Mediterranean limpet</name>
    <dbReference type="NCBI Taxonomy" id="87958"/>
    <lineage>
        <taxon>Eukaryota</taxon>
        <taxon>Metazoa</taxon>
        <taxon>Spiralia</taxon>
        <taxon>Lophotrochozoa</taxon>
        <taxon>Mollusca</taxon>
        <taxon>Gastropoda</taxon>
        <taxon>Patellogastropoda</taxon>
        <taxon>Patelloidea</taxon>
        <taxon>Patellidae</taxon>
        <taxon>Patella</taxon>
    </lineage>
</organism>
<name>A0AAN8K3B7_PATCE</name>
<dbReference type="Proteomes" id="UP001347796">
    <property type="component" value="Unassembled WGS sequence"/>
</dbReference>
<dbReference type="InterPro" id="IPR043144">
    <property type="entry name" value="Mal/L-sulf/L-lact_DH-like_ah"/>
</dbReference>
<keyword evidence="4" id="KW-1185">Reference proteome</keyword>
<comment type="caution">
    <text evidence="3">The sequence shown here is derived from an EMBL/GenBank/DDBJ whole genome shotgun (WGS) entry which is preliminary data.</text>
</comment>
<evidence type="ECO:0000256" key="1">
    <source>
        <dbReference type="ARBA" id="ARBA00006056"/>
    </source>
</evidence>
<dbReference type="InterPro" id="IPR043143">
    <property type="entry name" value="Mal/L-sulf/L-lact_DH-like_NADP"/>
</dbReference>